<name>A0A7W3JHQ0_9MICO</name>
<evidence type="ECO:0000256" key="6">
    <source>
        <dbReference type="ARBA" id="ARBA00022679"/>
    </source>
</evidence>
<dbReference type="Pfam" id="PF17203">
    <property type="entry name" value="sCache_3_2"/>
    <property type="match status" value="1"/>
</dbReference>
<comment type="catalytic activity">
    <reaction evidence="1">
        <text>ATP + protein L-histidine = ADP + protein N-phospho-L-histidine.</text>
        <dbReference type="EC" id="2.7.13.3"/>
    </reaction>
</comment>
<dbReference type="EC" id="2.7.13.3" evidence="3"/>
<dbReference type="InterPro" id="IPR004358">
    <property type="entry name" value="Sig_transdc_His_kin-like_C"/>
</dbReference>
<dbReference type="InterPro" id="IPR005467">
    <property type="entry name" value="His_kinase_dom"/>
</dbReference>
<dbReference type="SMART" id="SM00387">
    <property type="entry name" value="HATPase_c"/>
    <property type="match status" value="1"/>
</dbReference>
<keyword evidence="19" id="KW-1185">Reference proteome</keyword>
<dbReference type="SUPFAM" id="SSF55890">
    <property type="entry name" value="Sporulation response regulatory protein Spo0B"/>
    <property type="match status" value="1"/>
</dbReference>
<evidence type="ECO:0000256" key="10">
    <source>
        <dbReference type="ARBA" id="ARBA00022840"/>
    </source>
</evidence>
<dbReference type="Proteomes" id="UP000522688">
    <property type="component" value="Unassembled WGS sequence"/>
</dbReference>
<protein>
    <recommendedName>
        <fullName evidence="3">histidine kinase</fullName>
        <ecNumber evidence="3">2.7.13.3</ecNumber>
    </recommendedName>
</protein>
<evidence type="ECO:0000313" key="18">
    <source>
        <dbReference type="EMBL" id="MBA8813077.1"/>
    </source>
</evidence>
<dbReference type="EMBL" id="JACGWW010000002">
    <property type="protein sequence ID" value="MBA8813077.1"/>
    <property type="molecule type" value="Genomic_DNA"/>
</dbReference>
<dbReference type="AlphaFoldDB" id="A0A7W3JHQ0"/>
<dbReference type="Gene3D" id="3.30.450.20">
    <property type="entry name" value="PAS domain"/>
    <property type="match status" value="2"/>
</dbReference>
<proteinExistence type="predicted"/>
<comment type="subcellular location">
    <subcellularLocation>
        <location evidence="2">Cell membrane</location>
        <topology evidence="2">Multi-pass membrane protein</topology>
    </subcellularLocation>
</comment>
<dbReference type="GO" id="GO:0005524">
    <property type="term" value="F:ATP binding"/>
    <property type="evidence" value="ECO:0007669"/>
    <property type="project" value="UniProtKB-KW"/>
</dbReference>
<organism evidence="18 20">
    <name type="scientific">Frigoribacterium faeni</name>
    <dbReference type="NCBI Taxonomy" id="145483"/>
    <lineage>
        <taxon>Bacteria</taxon>
        <taxon>Bacillati</taxon>
        <taxon>Actinomycetota</taxon>
        <taxon>Actinomycetes</taxon>
        <taxon>Micrococcales</taxon>
        <taxon>Microbacteriaceae</taxon>
        <taxon>Frigoribacterium</taxon>
    </lineage>
</organism>
<evidence type="ECO:0000313" key="19">
    <source>
        <dbReference type="Proteomes" id="UP000321154"/>
    </source>
</evidence>
<feature type="transmembrane region" description="Helical" evidence="15">
    <location>
        <begin position="175"/>
        <end position="194"/>
    </location>
</feature>
<evidence type="ECO:0000256" key="7">
    <source>
        <dbReference type="ARBA" id="ARBA00022692"/>
    </source>
</evidence>
<keyword evidence="8" id="KW-0547">Nucleotide-binding</keyword>
<dbReference type="PANTHER" id="PTHR43547:SF10">
    <property type="entry name" value="SENSOR HISTIDINE KINASE DCUS"/>
    <property type="match status" value="1"/>
</dbReference>
<evidence type="ECO:0000313" key="17">
    <source>
        <dbReference type="EMBL" id="GEK84019.1"/>
    </source>
</evidence>
<sequence>MIRPHPRWSIAARLFALQVVFVVLIAAIATVWTIRSARADADASAARACLALATGVADNPFVVDALATSDPSATLQPYALDLMRDTSTDFVTIMAPDRTRYTHPDPDEIGRPFVGTIAPALDGRSFTETYAGTLGPSVRAVVPVRDADGEVVAIVAAGVTVLAIADALGQRLPPVLLAAAATVLIGALGSWLLSRYLRRVTRGRGPEELGRLLDYYQGVLHSVREGLLLVDDRGRLTLYNDQAAHLLDLPPGGVDRPVPLDRLDLPDSLAQLLVDGRRADDEVHVTDDRVLVVNQQRTGIGSPGGAGRDGAPRTSGTVTTLRDHTELTQLAGEVETMRTLSDALRSQTHEFSNRLHTIVSLIELGRGDEALRFAATELDVDQRLADSLVASIEEPTLAALLLGKSAQARERSVELVIDVDPLLGVVDVEPRDLVTVLGNLVDNALDAATTGVRFTAVRETSGARFEVADDGPGVGDVERAFHRGFSTKRPGETGRGVGLALVRQAVSRAGGRIHVATGDGGTVFSVTFPDARHDDGPDAPDESGAGR</sequence>
<evidence type="ECO:0000259" key="16">
    <source>
        <dbReference type="PROSITE" id="PS50109"/>
    </source>
</evidence>
<evidence type="ECO:0000256" key="11">
    <source>
        <dbReference type="ARBA" id="ARBA00022989"/>
    </source>
</evidence>
<dbReference type="InterPro" id="IPR003594">
    <property type="entry name" value="HATPase_dom"/>
</dbReference>
<evidence type="ECO:0000256" key="4">
    <source>
        <dbReference type="ARBA" id="ARBA00022475"/>
    </source>
</evidence>
<feature type="domain" description="Histidine kinase" evidence="16">
    <location>
        <begin position="346"/>
        <end position="532"/>
    </location>
</feature>
<dbReference type="PRINTS" id="PR00344">
    <property type="entry name" value="BCTRLSENSOR"/>
</dbReference>
<keyword evidence="9 18" id="KW-0418">Kinase</keyword>
<dbReference type="PROSITE" id="PS50109">
    <property type="entry name" value="HIS_KIN"/>
    <property type="match status" value="1"/>
</dbReference>
<dbReference type="InterPro" id="IPR036890">
    <property type="entry name" value="HATPase_C_sf"/>
</dbReference>
<dbReference type="Proteomes" id="UP000321154">
    <property type="component" value="Unassembled WGS sequence"/>
</dbReference>
<evidence type="ECO:0000256" key="2">
    <source>
        <dbReference type="ARBA" id="ARBA00004651"/>
    </source>
</evidence>
<dbReference type="Gene3D" id="1.10.287.130">
    <property type="match status" value="1"/>
</dbReference>
<keyword evidence="6" id="KW-0808">Transferase</keyword>
<dbReference type="Pfam" id="PF02518">
    <property type="entry name" value="HATPase_c"/>
    <property type="match status" value="1"/>
</dbReference>
<gene>
    <name evidence="18" type="ORF">FB463_001326</name>
    <name evidence="17" type="ORF">FFA01_23280</name>
</gene>
<evidence type="ECO:0000256" key="13">
    <source>
        <dbReference type="ARBA" id="ARBA00023136"/>
    </source>
</evidence>
<keyword evidence="5" id="KW-0597">Phosphoprotein</keyword>
<keyword evidence="4" id="KW-1003">Cell membrane</keyword>
<evidence type="ECO:0000256" key="5">
    <source>
        <dbReference type="ARBA" id="ARBA00022553"/>
    </source>
</evidence>
<dbReference type="InterPro" id="IPR029151">
    <property type="entry name" value="Sensor-like_sf"/>
</dbReference>
<dbReference type="Gene3D" id="3.30.565.10">
    <property type="entry name" value="Histidine kinase-like ATPase, C-terminal domain"/>
    <property type="match status" value="1"/>
</dbReference>
<evidence type="ECO:0000256" key="3">
    <source>
        <dbReference type="ARBA" id="ARBA00012438"/>
    </source>
</evidence>
<comment type="caution">
    <text evidence="18">The sequence shown here is derived from an EMBL/GenBank/DDBJ whole genome shotgun (WGS) entry which is preliminary data.</text>
</comment>
<dbReference type="SUPFAM" id="SSF55874">
    <property type="entry name" value="ATPase domain of HSP90 chaperone/DNA topoisomerase II/histidine kinase"/>
    <property type="match status" value="1"/>
</dbReference>
<keyword evidence="13 15" id="KW-0472">Membrane</keyword>
<dbReference type="EMBL" id="BJUV01000025">
    <property type="protein sequence ID" value="GEK84019.1"/>
    <property type="molecule type" value="Genomic_DNA"/>
</dbReference>
<evidence type="ECO:0000256" key="8">
    <source>
        <dbReference type="ARBA" id="ARBA00022741"/>
    </source>
</evidence>
<reference evidence="17 19" key="1">
    <citation type="submission" date="2019-07" db="EMBL/GenBank/DDBJ databases">
        <title>Whole genome shotgun sequence of Frigoribacterium faeni NBRC 103066.</title>
        <authorList>
            <person name="Hosoyama A."/>
            <person name="Uohara A."/>
            <person name="Ohji S."/>
            <person name="Ichikawa N."/>
        </authorList>
    </citation>
    <scope>NUCLEOTIDE SEQUENCE [LARGE SCALE GENOMIC DNA]</scope>
    <source>
        <strain evidence="17 19">NBRC 103066</strain>
    </source>
</reference>
<keyword evidence="12" id="KW-0902">Two-component regulatory system</keyword>
<accession>A0A7W3JHQ0</accession>
<feature type="region of interest" description="Disordered" evidence="14">
    <location>
        <begin position="528"/>
        <end position="547"/>
    </location>
</feature>
<dbReference type="InterPro" id="IPR033463">
    <property type="entry name" value="sCache_3"/>
</dbReference>
<dbReference type="InterPro" id="IPR016120">
    <property type="entry name" value="Sig_transdc_His_kin_SpoOB"/>
</dbReference>
<keyword evidence="10" id="KW-0067">ATP-binding</keyword>
<feature type="transmembrane region" description="Helical" evidence="15">
    <location>
        <begin position="151"/>
        <end position="169"/>
    </location>
</feature>
<evidence type="ECO:0000256" key="15">
    <source>
        <dbReference type="SAM" id="Phobius"/>
    </source>
</evidence>
<feature type="region of interest" description="Disordered" evidence="14">
    <location>
        <begin position="297"/>
        <end position="318"/>
    </location>
</feature>
<evidence type="ECO:0000313" key="20">
    <source>
        <dbReference type="Proteomes" id="UP000522688"/>
    </source>
</evidence>
<feature type="transmembrane region" description="Helical" evidence="15">
    <location>
        <begin position="12"/>
        <end position="34"/>
    </location>
</feature>
<reference evidence="18 20" key="2">
    <citation type="submission" date="2020-07" db="EMBL/GenBank/DDBJ databases">
        <title>Sequencing the genomes of 1000 actinobacteria strains.</title>
        <authorList>
            <person name="Klenk H.-P."/>
        </authorList>
    </citation>
    <scope>NUCLEOTIDE SEQUENCE [LARGE SCALE GENOMIC DNA]</scope>
    <source>
        <strain evidence="18 20">DSM 10309</strain>
    </source>
</reference>
<keyword evidence="7 15" id="KW-0812">Transmembrane</keyword>
<evidence type="ECO:0000256" key="9">
    <source>
        <dbReference type="ARBA" id="ARBA00022777"/>
    </source>
</evidence>
<evidence type="ECO:0000256" key="1">
    <source>
        <dbReference type="ARBA" id="ARBA00000085"/>
    </source>
</evidence>
<dbReference type="GO" id="GO:0000155">
    <property type="term" value="F:phosphorelay sensor kinase activity"/>
    <property type="evidence" value="ECO:0007669"/>
    <property type="project" value="InterPro"/>
</dbReference>
<dbReference type="SUPFAM" id="SSF103190">
    <property type="entry name" value="Sensory domain-like"/>
    <property type="match status" value="1"/>
</dbReference>
<evidence type="ECO:0000256" key="14">
    <source>
        <dbReference type="SAM" id="MobiDB-lite"/>
    </source>
</evidence>
<keyword evidence="11 15" id="KW-1133">Transmembrane helix</keyword>
<dbReference type="OrthoDB" id="9792686at2"/>
<dbReference type="RefSeq" id="WP_146856309.1">
    <property type="nucleotide sequence ID" value="NZ_BAAAHR010000002.1"/>
</dbReference>
<dbReference type="PANTHER" id="PTHR43547">
    <property type="entry name" value="TWO-COMPONENT HISTIDINE KINASE"/>
    <property type="match status" value="1"/>
</dbReference>
<dbReference type="GO" id="GO:0005886">
    <property type="term" value="C:plasma membrane"/>
    <property type="evidence" value="ECO:0007669"/>
    <property type="project" value="UniProtKB-SubCell"/>
</dbReference>
<evidence type="ECO:0000256" key="12">
    <source>
        <dbReference type="ARBA" id="ARBA00023012"/>
    </source>
</evidence>